<reference evidence="1 2" key="1">
    <citation type="journal article" date="2015" name="Proc. Natl. Acad. Sci. U.S.A.">
        <title>The resurrection genome of Boea hygrometrica: A blueprint for survival of dehydration.</title>
        <authorList>
            <person name="Xiao L."/>
            <person name="Yang G."/>
            <person name="Zhang L."/>
            <person name="Yang X."/>
            <person name="Zhao S."/>
            <person name="Ji Z."/>
            <person name="Zhou Q."/>
            <person name="Hu M."/>
            <person name="Wang Y."/>
            <person name="Chen M."/>
            <person name="Xu Y."/>
            <person name="Jin H."/>
            <person name="Xiao X."/>
            <person name="Hu G."/>
            <person name="Bao F."/>
            <person name="Hu Y."/>
            <person name="Wan P."/>
            <person name="Li L."/>
            <person name="Deng X."/>
            <person name="Kuang T."/>
            <person name="Xiang C."/>
            <person name="Zhu J.K."/>
            <person name="Oliver M.J."/>
            <person name="He Y."/>
        </authorList>
    </citation>
    <scope>NUCLEOTIDE SEQUENCE [LARGE SCALE GENOMIC DNA]</scope>
    <source>
        <strain evidence="2">cv. XS01</strain>
    </source>
</reference>
<proteinExistence type="predicted"/>
<feature type="non-terminal residue" evidence="1">
    <location>
        <position position="1"/>
    </location>
</feature>
<dbReference type="Proteomes" id="UP000250235">
    <property type="component" value="Unassembled WGS sequence"/>
</dbReference>
<protein>
    <submittedName>
        <fullName evidence="1">Uncharacterized protein</fullName>
    </submittedName>
</protein>
<dbReference type="EMBL" id="KV013395">
    <property type="protein sequence ID" value="KZV23695.1"/>
    <property type="molecule type" value="Genomic_DNA"/>
</dbReference>
<sequence length="226" mass="25466">EFFHNASVQDGKVVSTVQGKPVAISEELFAGTFELPLEGLTDMHEVPKDLVFEARSVFSYDGKHLSTSCKKREMTFEFRLLNNILAKSVTVKAGSFDAVTHEIFLMMSSIHGGVPINWARLLFNIFNDMVTPNSKQARGYAVQICILLKNALDLELAEAFFRDLSRCIVSADGYSDLNQQLVCVKLVERKSQNRKRQKALKKKDTRTIPVGTLENIFQREEFVSNG</sequence>
<evidence type="ECO:0000313" key="2">
    <source>
        <dbReference type="Proteomes" id="UP000250235"/>
    </source>
</evidence>
<dbReference type="AlphaFoldDB" id="A0A2Z7APD7"/>
<name>A0A2Z7APD7_9LAMI</name>
<keyword evidence="2" id="KW-1185">Reference proteome</keyword>
<evidence type="ECO:0000313" key="1">
    <source>
        <dbReference type="EMBL" id="KZV23695.1"/>
    </source>
</evidence>
<gene>
    <name evidence="1" type="ORF">F511_31298</name>
</gene>
<organism evidence="1 2">
    <name type="scientific">Dorcoceras hygrometricum</name>
    <dbReference type="NCBI Taxonomy" id="472368"/>
    <lineage>
        <taxon>Eukaryota</taxon>
        <taxon>Viridiplantae</taxon>
        <taxon>Streptophyta</taxon>
        <taxon>Embryophyta</taxon>
        <taxon>Tracheophyta</taxon>
        <taxon>Spermatophyta</taxon>
        <taxon>Magnoliopsida</taxon>
        <taxon>eudicotyledons</taxon>
        <taxon>Gunneridae</taxon>
        <taxon>Pentapetalae</taxon>
        <taxon>asterids</taxon>
        <taxon>lamiids</taxon>
        <taxon>Lamiales</taxon>
        <taxon>Gesneriaceae</taxon>
        <taxon>Didymocarpoideae</taxon>
        <taxon>Trichosporeae</taxon>
        <taxon>Loxocarpinae</taxon>
        <taxon>Dorcoceras</taxon>
    </lineage>
</organism>
<accession>A0A2Z7APD7</accession>